<protein>
    <submittedName>
        <fullName evidence="2">Uncharacterized protein</fullName>
    </submittedName>
</protein>
<evidence type="ECO:0000313" key="2">
    <source>
        <dbReference type="EMBL" id="SHK22274.1"/>
    </source>
</evidence>
<gene>
    <name evidence="2" type="ORF">SAMN02745216_03102</name>
</gene>
<dbReference type="OrthoDB" id="5432351at2"/>
<dbReference type="EMBL" id="FQZU01000020">
    <property type="protein sequence ID" value="SHK22274.1"/>
    <property type="molecule type" value="Genomic_DNA"/>
</dbReference>
<keyword evidence="3" id="KW-1185">Reference proteome</keyword>
<feature type="signal peptide" evidence="1">
    <location>
        <begin position="1"/>
        <end position="24"/>
    </location>
</feature>
<keyword evidence="1" id="KW-0732">Signal</keyword>
<dbReference type="Proteomes" id="UP000183994">
    <property type="component" value="Unassembled WGS sequence"/>
</dbReference>
<dbReference type="STRING" id="1121393.SAMN02745216_03102"/>
<sequence>MKRLIRASMAAVLAAMLCMTASCAAKSTYGSIRPSDAVTQSFKEFKVNPEYNYYTKGSGAQPKAVLGIDKKYTLGSSAWTATDMTPEKLKSIVYLVNLGAPNDSRYVGSNVLDAQKTVVGVFYSEWRRGMVLVDPEKMTVVVRPDKRSKFDLPKMLR</sequence>
<proteinExistence type="predicted"/>
<dbReference type="PROSITE" id="PS51257">
    <property type="entry name" value="PROKAR_LIPOPROTEIN"/>
    <property type="match status" value="1"/>
</dbReference>
<name>A0A1M6QPW6_9BACT</name>
<organism evidence="2 3">
    <name type="scientific">Desulfatibacillum alkenivorans DSM 16219</name>
    <dbReference type="NCBI Taxonomy" id="1121393"/>
    <lineage>
        <taxon>Bacteria</taxon>
        <taxon>Pseudomonadati</taxon>
        <taxon>Thermodesulfobacteriota</taxon>
        <taxon>Desulfobacteria</taxon>
        <taxon>Desulfobacterales</taxon>
        <taxon>Desulfatibacillaceae</taxon>
        <taxon>Desulfatibacillum</taxon>
    </lineage>
</organism>
<dbReference type="AlphaFoldDB" id="A0A1M6QPW6"/>
<accession>A0A1M6QPW6</accession>
<reference evidence="3" key="1">
    <citation type="submission" date="2016-11" db="EMBL/GenBank/DDBJ databases">
        <authorList>
            <person name="Varghese N."/>
            <person name="Submissions S."/>
        </authorList>
    </citation>
    <scope>NUCLEOTIDE SEQUENCE [LARGE SCALE GENOMIC DNA]</scope>
    <source>
        <strain evidence="3">DSM 16219</strain>
    </source>
</reference>
<feature type="chain" id="PRO_5012793779" evidence="1">
    <location>
        <begin position="25"/>
        <end position="157"/>
    </location>
</feature>
<evidence type="ECO:0000313" key="3">
    <source>
        <dbReference type="Proteomes" id="UP000183994"/>
    </source>
</evidence>
<evidence type="ECO:0000256" key="1">
    <source>
        <dbReference type="SAM" id="SignalP"/>
    </source>
</evidence>
<dbReference type="RefSeq" id="WP_073477178.1">
    <property type="nucleotide sequence ID" value="NZ_FQZU01000020.1"/>
</dbReference>